<organism evidence="2 3">
    <name type="scientific">Ceriporiopsis subvermispora (strain B)</name>
    <name type="common">White-rot fungus</name>
    <name type="synonym">Gelatoporia subvermispora</name>
    <dbReference type="NCBI Taxonomy" id="914234"/>
    <lineage>
        <taxon>Eukaryota</taxon>
        <taxon>Fungi</taxon>
        <taxon>Dikarya</taxon>
        <taxon>Basidiomycota</taxon>
        <taxon>Agaricomycotina</taxon>
        <taxon>Agaricomycetes</taxon>
        <taxon>Polyporales</taxon>
        <taxon>Gelatoporiaceae</taxon>
        <taxon>Gelatoporia</taxon>
    </lineage>
</organism>
<name>M2P7Y6_CERS8</name>
<evidence type="ECO:0000313" key="3">
    <source>
        <dbReference type="Proteomes" id="UP000016930"/>
    </source>
</evidence>
<reference evidence="2 3" key="1">
    <citation type="journal article" date="2012" name="Proc. Natl. Acad. Sci. U.S.A.">
        <title>Comparative genomics of Ceriporiopsis subvermispora and Phanerochaete chrysosporium provide insight into selective ligninolysis.</title>
        <authorList>
            <person name="Fernandez-Fueyo E."/>
            <person name="Ruiz-Duenas F.J."/>
            <person name="Ferreira P."/>
            <person name="Floudas D."/>
            <person name="Hibbett D.S."/>
            <person name="Canessa P."/>
            <person name="Larrondo L.F."/>
            <person name="James T.Y."/>
            <person name="Seelenfreund D."/>
            <person name="Lobos S."/>
            <person name="Polanco R."/>
            <person name="Tello M."/>
            <person name="Honda Y."/>
            <person name="Watanabe T."/>
            <person name="Watanabe T."/>
            <person name="Ryu J.S."/>
            <person name="Kubicek C.P."/>
            <person name="Schmoll M."/>
            <person name="Gaskell J."/>
            <person name="Hammel K.E."/>
            <person name="St John F.J."/>
            <person name="Vanden Wymelenberg A."/>
            <person name="Sabat G."/>
            <person name="Splinter BonDurant S."/>
            <person name="Syed K."/>
            <person name="Yadav J.S."/>
            <person name="Doddapaneni H."/>
            <person name="Subramanian V."/>
            <person name="Lavin J.L."/>
            <person name="Oguiza J.A."/>
            <person name="Perez G."/>
            <person name="Pisabarro A.G."/>
            <person name="Ramirez L."/>
            <person name="Santoyo F."/>
            <person name="Master E."/>
            <person name="Coutinho P.M."/>
            <person name="Henrissat B."/>
            <person name="Lombard V."/>
            <person name="Magnuson J.K."/>
            <person name="Kuees U."/>
            <person name="Hori C."/>
            <person name="Igarashi K."/>
            <person name="Samejima M."/>
            <person name="Held B.W."/>
            <person name="Barry K.W."/>
            <person name="LaButti K.M."/>
            <person name="Lapidus A."/>
            <person name="Lindquist E.A."/>
            <person name="Lucas S.M."/>
            <person name="Riley R."/>
            <person name="Salamov A.A."/>
            <person name="Hoffmeister D."/>
            <person name="Schwenk D."/>
            <person name="Hadar Y."/>
            <person name="Yarden O."/>
            <person name="de Vries R.P."/>
            <person name="Wiebenga A."/>
            <person name="Stenlid J."/>
            <person name="Eastwood D."/>
            <person name="Grigoriev I.V."/>
            <person name="Berka R.M."/>
            <person name="Blanchette R.A."/>
            <person name="Kersten P."/>
            <person name="Martinez A.T."/>
            <person name="Vicuna R."/>
            <person name="Cullen D."/>
        </authorList>
    </citation>
    <scope>NUCLEOTIDE SEQUENCE [LARGE SCALE GENOMIC DNA]</scope>
    <source>
        <strain evidence="2 3">B</strain>
    </source>
</reference>
<dbReference type="Proteomes" id="UP000016930">
    <property type="component" value="Unassembled WGS sequence"/>
</dbReference>
<dbReference type="EMBL" id="KB445819">
    <property type="protein sequence ID" value="EMD31429.1"/>
    <property type="molecule type" value="Genomic_DNA"/>
</dbReference>
<proteinExistence type="predicted"/>
<sequence>MHQIEPMLKNDVAAGFSTGPADIGSRRVTDWLLTNSKSLRSPKLMITDSLLQETKILWNTRAVPRVRDTVTLSPLRAIERAKVIRVAPLWSPLNANHPQSQRIECSQGLSPLNVYKVSGLGKRMARCPHANEGCKYTYRCGEQSVEHKLGSHISNFHRPTTKVWYDGCLTVVRRDTTSQKMTCPCGRYSSQSAASIRDHADRAHKQPSAEPSSRSHHELPARSFDRGADSTPPPLPVSDFALSPLDRRSGRRELQNQMTAVKAIVLSECRSQVVDSARRSAGLKENVPPPKPSKTSKKRGAFSTHQVDEDTSTLDMRHPAAKKQKLLAGVRNTDQRTSRASAWTSRSINNDGSTMTVRAATSHPGASSKKPLPSPTTQASSAATRKTIASKGPSVQVQTKPRLLAAKKPEPLRNRTASNCVDRESEDEAAESEVPSVVWDSDPINREPATSYPTEDLQYPTGSDDAASPFFQIGSDTPEDEGLRNSSRSPSPVPTRKRPRDDVGTFDGEDSGADFDRAIRLVFMQNRGSSKRARNTLAPPQGIKSRSSKPKNEGQKGDCFVPSSALIAARTSEDEMMQDSDAPAPAPPALTLHRCMGCRVPLTAFCKFKRCSDCRAKEREKRKAAQKRKCHREFPEFMKQWRASSNARVRDAAGPSDGGAQVFGKRRMHLQNIADLVPPSSMLRDGTEHQTREAFKQELTAMLAKFEDKRKPIEFHGGFTEVVRRTHINLDAAEQLANEVGVKFGKMVHTSHRGTNIMIGYYPCSCGVKPRISSKSKESGAVSRCGGVVELYCEQLVESDIVRIWGNTLGNIRDHLSKALSPNDNVAFSD</sequence>
<feature type="compositionally biased region" description="Low complexity" evidence="1">
    <location>
        <begin position="338"/>
        <end position="347"/>
    </location>
</feature>
<protein>
    <submittedName>
        <fullName evidence="2">Uncharacterized protein</fullName>
    </submittedName>
</protein>
<evidence type="ECO:0000313" key="2">
    <source>
        <dbReference type="EMBL" id="EMD31429.1"/>
    </source>
</evidence>
<feature type="compositionally biased region" description="Basic and acidic residues" evidence="1">
    <location>
        <begin position="213"/>
        <end position="228"/>
    </location>
</feature>
<gene>
    <name evidence="2" type="ORF">CERSUDRAFT_78206</name>
</gene>
<feature type="compositionally biased region" description="Polar residues" evidence="1">
    <location>
        <begin position="375"/>
        <end position="384"/>
    </location>
</feature>
<feature type="region of interest" description="Disordered" evidence="1">
    <location>
        <begin position="526"/>
        <end position="559"/>
    </location>
</feature>
<accession>M2P7Y6</accession>
<dbReference type="HOGENOM" id="CLU_341607_0_0_1"/>
<evidence type="ECO:0000256" key="1">
    <source>
        <dbReference type="SAM" id="MobiDB-lite"/>
    </source>
</evidence>
<feature type="region of interest" description="Disordered" evidence="1">
    <location>
        <begin position="194"/>
        <end position="242"/>
    </location>
</feature>
<dbReference type="AlphaFoldDB" id="M2P7Y6"/>
<feature type="region of interest" description="Disordered" evidence="1">
    <location>
        <begin position="277"/>
        <end position="511"/>
    </location>
</feature>
<keyword evidence="3" id="KW-1185">Reference proteome</keyword>
<dbReference type="OrthoDB" id="10655687at2759"/>